<gene>
    <name evidence="2" type="ORF">SSLN_LOCUS15310</name>
</gene>
<evidence type="ECO:0000256" key="1">
    <source>
        <dbReference type="SAM" id="SignalP"/>
    </source>
</evidence>
<evidence type="ECO:0000313" key="2">
    <source>
        <dbReference type="EMBL" id="VDM01696.1"/>
    </source>
</evidence>
<dbReference type="AlphaFoldDB" id="A0A183TFR1"/>
<dbReference type="Proteomes" id="UP000275846">
    <property type="component" value="Unassembled WGS sequence"/>
</dbReference>
<evidence type="ECO:0000313" key="4">
    <source>
        <dbReference type="WBParaSite" id="SSLN_0001588301-mRNA-1"/>
    </source>
</evidence>
<feature type="signal peptide" evidence="1">
    <location>
        <begin position="1"/>
        <end position="19"/>
    </location>
</feature>
<reference evidence="2 3" key="2">
    <citation type="submission" date="2018-11" db="EMBL/GenBank/DDBJ databases">
        <authorList>
            <consortium name="Pathogen Informatics"/>
        </authorList>
    </citation>
    <scope>NUCLEOTIDE SEQUENCE [LARGE SCALE GENOMIC DNA]</scope>
    <source>
        <strain evidence="2 3">NST_G2</strain>
    </source>
</reference>
<keyword evidence="1" id="KW-0732">Signal</keyword>
<sequence>MIVIKWFVLCLLTKTLVQGFSVPLHSRFQFLDKNGELGLEEEQMLKSKIYIAEGVEGQIPKQRLPKLLDDVFT</sequence>
<dbReference type="WBParaSite" id="SSLN_0001588301-mRNA-1">
    <property type="protein sequence ID" value="SSLN_0001588301-mRNA-1"/>
    <property type="gene ID" value="SSLN_0001588301"/>
</dbReference>
<name>A0A183TFR1_SCHSO</name>
<evidence type="ECO:0000313" key="3">
    <source>
        <dbReference type="Proteomes" id="UP000275846"/>
    </source>
</evidence>
<reference evidence="4" key="1">
    <citation type="submission" date="2016-06" db="UniProtKB">
        <authorList>
            <consortium name="WormBaseParasite"/>
        </authorList>
    </citation>
    <scope>IDENTIFICATION</scope>
</reference>
<accession>A0A183TFR1</accession>
<feature type="chain" id="PRO_5043141520" evidence="1">
    <location>
        <begin position="20"/>
        <end position="73"/>
    </location>
</feature>
<protein>
    <submittedName>
        <fullName evidence="4">Secreted protein</fullName>
    </submittedName>
</protein>
<dbReference type="OrthoDB" id="10375046at2759"/>
<organism evidence="4">
    <name type="scientific">Schistocephalus solidus</name>
    <name type="common">Tapeworm</name>
    <dbReference type="NCBI Taxonomy" id="70667"/>
    <lineage>
        <taxon>Eukaryota</taxon>
        <taxon>Metazoa</taxon>
        <taxon>Spiralia</taxon>
        <taxon>Lophotrochozoa</taxon>
        <taxon>Platyhelminthes</taxon>
        <taxon>Cestoda</taxon>
        <taxon>Eucestoda</taxon>
        <taxon>Diphyllobothriidea</taxon>
        <taxon>Diphyllobothriidae</taxon>
        <taxon>Schistocephalus</taxon>
    </lineage>
</organism>
<dbReference type="EMBL" id="UYSU01039803">
    <property type="protein sequence ID" value="VDM01696.1"/>
    <property type="molecule type" value="Genomic_DNA"/>
</dbReference>
<proteinExistence type="predicted"/>
<keyword evidence="3" id="KW-1185">Reference proteome</keyword>